<dbReference type="EMBL" id="JBIGHV010000008">
    <property type="protein sequence ID" value="MFG6432473.1"/>
    <property type="molecule type" value="Genomic_DNA"/>
</dbReference>
<dbReference type="Proteomes" id="UP001606210">
    <property type="component" value="Unassembled WGS sequence"/>
</dbReference>
<evidence type="ECO:0000313" key="1">
    <source>
        <dbReference type="EMBL" id="MFG6432473.1"/>
    </source>
</evidence>
<keyword evidence="2" id="KW-1185">Reference proteome</keyword>
<comment type="caution">
    <text evidence="1">The sequence shown here is derived from an EMBL/GenBank/DDBJ whole genome shotgun (WGS) entry which is preliminary data.</text>
</comment>
<dbReference type="InterPro" id="IPR044691">
    <property type="entry name" value="DCC1_Trx"/>
</dbReference>
<proteinExistence type="predicted"/>
<protein>
    <submittedName>
        <fullName evidence="1">DCC1-like thiol-disulfide oxidoreductase family protein</fullName>
    </submittedName>
</protein>
<organism evidence="1 2">
    <name type="scientific">Pelomonas parva</name>
    <dbReference type="NCBI Taxonomy" id="3299032"/>
    <lineage>
        <taxon>Bacteria</taxon>
        <taxon>Pseudomonadati</taxon>
        <taxon>Pseudomonadota</taxon>
        <taxon>Betaproteobacteria</taxon>
        <taxon>Burkholderiales</taxon>
        <taxon>Sphaerotilaceae</taxon>
        <taxon>Roseateles</taxon>
    </lineage>
</organism>
<dbReference type="PANTHER" id="PTHR34290">
    <property type="entry name" value="SI:CH73-390P7.2"/>
    <property type="match status" value="1"/>
</dbReference>
<accession>A0ABW7FAT4</accession>
<dbReference type="PANTHER" id="PTHR34290:SF2">
    <property type="entry name" value="OS04G0668800 PROTEIN"/>
    <property type="match status" value="1"/>
</dbReference>
<dbReference type="RefSeq" id="WP_394482364.1">
    <property type="nucleotide sequence ID" value="NZ_JBIGHV010000008.1"/>
</dbReference>
<evidence type="ECO:0000313" key="2">
    <source>
        <dbReference type="Proteomes" id="UP001606210"/>
    </source>
</evidence>
<dbReference type="InterPro" id="IPR007263">
    <property type="entry name" value="DCC1-like"/>
</dbReference>
<sequence>MSPAPIAAPADRPTVYFDGACPVCTREIDLYRRQPGAERLCWVDVAACEAGALGGDLTRPQALARLHVRGANGELVSGAAAFIAMWAALPRTAWLARLLDHRPVVWLLEAAYCSFLHLRRLWRKPA</sequence>
<reference evidence="1 2" key="1">
    <citation type="submission" date="2024-08" db="EMBL/GenBank/DDBJ databases">
        <authorList>
            <person name="Lu H."/>
        </authorList>
    </citation>
    <scope>NUCLEOTIDE SEQUENCE [LARGE SCALE GENOMIC DNA]</scope>
    <source>
        <strain evidence="1 2">LYH14W</strain>
    </source>
</reference>
<dbReference type="Pfam" id="PF04134">
    <property type="entry name" value="DCC1-like"/>
    <property type="match status" value="1"/>
</dbReference>
<name>A0ABW7FAT4_9BURK</name>
<gene>
    <name evidence="1" type="ORF">ACG00Y_21315</name>
</gene>